<organism evidence="1 2">
    <name type="scientific">Penicillium solitum</name>
    <dbReference type="NCBI Taxonomy" id="60172"/>
    <lineage>
        <taxon>Eukaryota</taxon>
        <taxon>Fungi</taxon>
        <taxon>Dikarya</taxon>
        <taxon>Ascomycota</taxon>
        <taxon>Pezizomycotina</taxon>
        <taxon>Eurotiomycetes</taxon>
        <taxon>Eurotiomycetidae</taxon>
        <taxon>Eurotiales</taxon>
        <taxon>Aspergillaceae</taxon>
        <taxon>Penicillium</taxon>
    </lineage>
</organism>
<evidence type="ECO:0000313" key="1">
    <source>
        <dbReference type="EMBL" id="OQD97507.1"/>
    </source>
</evidence>
<dbReference type="EMBL" id="MDYO01000012">
    <property type="protein sequence ID" value="OQD97507.1"/>
    <property type="molecule type" value="Genomic_DNA"/>
</dbReference>
<gene>
    <name evidence="1" type="ORF">PENSOL_c012G03760</name>
</gene>
<accession>A0A1V6R885</accession>
<name>A0A1V6R885_9EURO</name>
<dbReference type="AlphaFoldDB" id="A0A1V6R885"/>
<sequence>MPFAVTGRHAPLVQHLATKSPSALDLGRESMRVIVAQSANAPVTKATLVLSVIFKILNARISRRSKDIHNRLWAHKILTVTMVGTISLAPPKRSKNQLSKANS</sequence>
<protein>
    <submittedName>
        <fullName evidence="1">Uncharacterized protein</fullName>
    </submittedName>
</protein>
<evidence type="ECO:0000313" key="2">
    <source>
        <dbReference type="Proteomes" id="UP000191612"/>
    </source>
</evidence>
<dbReference type="Proteomes" id="UP000191612">
    <property type="component" value="Unassembled WGS sequence"/>
</dbReference>
<comment type="caution">
    <text evidence="1">The sequence shown here is derived from an EMBL/GenBank/DDBJ whole genome shotgun (WGS) entry which is preliminary data.</text>
</comment>
<proteinExistence type="predicted"/>
<keyword evidence="2" id="KW-1185">Reference proteome</keyword>
<reference evidence="2" key="1">
    <citation type="journal article" date="2017" name="Nat. Microbiol.">
        <title>Global analysis of biosynthetic gene clusters reveals vast potential of secondary metabolite production in Penicillium species.</title>
        <authorList>
            <person name="Nielsen J.C."/>
            <person name="Grijseels S."/>
            <person name="Prigent S."/>
            <person name="Ji B."/>
            <person name="Dainat J."/>
            <person name="Nielsen K.F."/>
            <person name="Frisvad J.C."/>
            <person name="Workman M."/>
            <person name="Nielsen J."/>
        </authorList>
    </citation>
    <scope>NUCLEOTIDE SEQUENCE [LARGE SCALE GENOMIC DNA]</scope>
    <source>
        <strain evidence="2">IBT 29525</strain>
    </source>
</reference>